<evidence type="ECO:0000256" key="1">
    <source>
        <dbReference type="SAM" id="SignalP"/>
    </source>
</evidence>
<organism evidence="2 3">
    <name type="scientific">Paraburkholderia caffeinilytica</name>
    <dbReference type="NCBI Taxonomy" id="1761016"/>
    <lineage>
        <taxon>Bacteria</taxon>
        <taxon>Pseudomonadati</taxon>
        <taxon>Pseudomonadota</taxon>
        <taxon>Betaproteobacteria</taxon>
        <taxon>Burkholderiales</taxon>
        <taxon>Burkholderiaceae</taxon>
        <taxon>Paraburkholderia</taxon>
    </lineage>
</organism>
<name>A0ABQ1N9E1_9BURK</name>
<evidence type="ECO:0000313" key="2">
    <source>
        <dbReference type="EMBL" id="GGC60964.1"/>
    </source>
</evidence>
<evidence type="ECO:0008006" key="4">
    <source>
        <dbReference type="Google" id="ProtNLM"/>
    </source>
</evidence>
<dbReference type="Proteomes" id="UP000602004">
    <property type="component" value="Unassembled WGS sequence"/>
</dbReference>
<keyword evidence="1" id="KW-0732">Signal</keyword>
<reference evidence="3" key="1">
    <citation type="journal article" date="2019" name="Int. J. Syst. Evol. Microbiol.">
        <title>The Global Catalogue of Microorganisms (GCM) 10K type strain sequencing project: providing services to taxonomists for standard genome sequencing and annotation.</title>
        <authorList>
            <consortium name="The Broad Institute Genomics Platform"/>
            <consortium name="The Broad Institute Genome Sequencing Center for Infectious Disease"/>
            <person name="Wu L."/>
            <person name="Ma J."/>
        </authorList>
    </citation>
    <scope>NUCLEOTIDE SEQUENCE [LARGE SCALE GENOMIC DNA]</scope>
    <source>
        <strain evidence="3">CGMCC 1.15103</strain>
    </source>
</reference>
<dbReference type="EMBL" id="BMHL01000012">
    <property type="protein sequence ID" value="GGC60964.1"/>
    <property type="molecule type" value="Genomic_DNA"/>
</dbReference>
<gene>
    <name evidence="2" type="ORF">GCM10011400_55870</name>
</gene>
<feature type="chain" id="PRO_5046299011" description="Cysteine rich repeat-containing protein" evidence="1">
    <location>
        <begin position="24"/>
        <end position="83"/>
    </location>
</feature>
<accession>A0ABQ1N9E1</accession>
<proteinExistence type="predicted"/>
<comment type="caution">
    <text evidence="2">The sequence shown here is derived from an EMBL/GenBank/DDBJ whole genome shotgun (WGS) entry which is preliminary data.</text>
</comment>
<feature type="signal peptide" evidence="1">
    <location>
        <begin position="1"/>
        <end position="23"/>
    </location>
</feature>
<protein>
    <recommendedName>
        <fullName evidence="4">Cysteine rich repeat-containing protein</fullName>
    </recommendedName>
</protein>
<evidence type="ECO:0000313" key="3">
    <source>
        <dbReference type="Proteomes" id="UP000602004"/>
    </source>
</evidence>
<keyword evidence="3" id="KW-1185">Reference proteome</keyword>
<sequence length="83" mass="8749">MKRTYAVLAASLAALGVVIAANAASGDDRAKVCRSDAIHFCAAHIPSKAKITACMKEHLDELSPACRAMFEDDKKDDANAASQ</sequence>
<dbReference type="RefSeq" id="WP_115777636.1">
    <property type="nucleotide sequence ID" value="NZ_BMHL01000012.1"/>
</dbReference>